<keyword evidence="5" id="KW-1185">Reference proteome</keyword>
<dbReference type="InterPro" id="IPR002347">
    <property type="entry name" value="SDR_fam"/>
</dbReference>
<gene>
    <name evidence="4" type="ORF">C884_01886</name>
</gene>
<comment type="caution">
    <text evidence="4">The sequence shown here is derived from an EMBL/GenBank/DDBJ whole genome shotgun (WGS) entry which is preliminary data.</text>
</comment>
<dbReference type="InterPro" id="IPR036291">
    <property type="entry name" value="NAD(P)-bd_dom_sf"/>
</dbReference>
<evidence type="ECO:0000256" key="2">
    <source>
        <dbReference type="RuleBase" id="RU000363"/>
    </source>
</evidence>
<evidence type="ECO:0000256" key="1">
    <source>
        <dbReference type="ARBA" id="ARBA00006484"/>
    </source>
</evidence>
<dbReference type="Gene3D" id="3.40.50.720">
    <property type="entry name" value="NAD(P)-binding Rossmann-like Domain"/>
    <property type="match status" value="1"/>
</dbReference>
<feature type="compositionally biased region" description="Low complexity" evidence="3">
    <location>
        <begin position="273"/>
        <end position="290"/>
    </location>
</feature>
<dbReference type="PANTHER" id="PTHR42760:SF123">
    <property type="entry name" value="OXIDOREDUCTASE"/>
    <property type="match status" value="1"/>
</dbReference>
<dbReference type="Pfam" id="PF00106">
    <property type="entry name" value="adh_short"/>
    <property type="match status" value="1"/>
</dbReference>
<protein>
    <submittedName>
        <fullName evidence="4">1,2-dihydroxycyclohexa-3,5-diene-1-carboxylate dehydrogenase</fullName>
    </submittedName>
</protein>
<evidence type="ECO:0000256" key="3">
    <source>
        <dbReference type="SAM" id="MobiDB-lite"/>
    </source>
</evidence>
<dbReference type="EMBL" id="ANHZ02000004">
    <property type="protein sequence ID" value="EME37378.1"/>
    <property type="molecule type" value="Genomic_DNA"/>
</dbReference>
<dbReference type="RefSeq" id="WP_006213889.1">
    <property type="nucleotide sequence ID" value="NZ_ANHZ02000004.1"/>
</dbReference>
<dbReference type="STRING" id="71999.KPaMU14_10935"/>
<sequence length="300" mass="30648">MARAESGAAGTGIPGATGTDVSGMPTVEAESEQRAHLSPGRFADRVVVVTGAAQGIGRAVAERVAAEGGTVVLVDRSEIAEEVAAGLNERAEAASGAGRATSVTGVDLEQASGAEQFVCAALEAHGRIDVLINNVGGTIWARPYEEYDVEKIDKEIRRSLFPTMYACHAVLRPMLEAGSGTIVNVSSVATGGLNRVPYAAAEGGVNALTKALAFEIAERGVRVVATAPGATLALPRAVQRGPGPETEQDEAWYRAIAMIGPCPTLPAEAPAVSRSSGAMRSSSTSCGSTRRCAAVIPAPP</sequence>
<evidence type="ECO:0000313" key="4">
    <source>
        <dbReference type="EMBL" id="EME37378.1"/>
    </source>
</evidence>
<comment type="similarity">
    <text evidence="1 2">Belongs to the short-chain dehydrogenases/reductases (SDR) family.</text>
</comment>
<reference evidence="4 5" key="1">
    <citation type="journal article" date="2014" name="Genome Announc.">
        <title>Draft Genome Sequence of Kocuria palustris PEL.</title>
        <authorList>
            <person name="Sharma G."/>
            <person name="Khatri I."/>
            <person name="Subramanian S."/>
        </authorList>
    </citation>
    <scope>NUCLEOTIDE SEQUENCE [LARGE SCALE GENOMIC DNA]</scope>
    <source>
        <strain evidence="4 5">PEL</strain>
    </source>
</reference>
<dbReference type="AlphaFoldDB" id="M2XX44"/>
<dbReference type="Proteomes" id="UP000009877">
    <property type="component" value="Unassembled WGS sequence"/>
</dbReference>
<accession>M2XX44</accession>
<proteinExistence type="inferred from homology"/>
<feature type="region of interest" description="Disordered" evidence="3">
    <location>
        <begin position="270"/>
        <end position="290"/>
    </location>
</feature>
<dbReference type="SUPFAM" id="SSF51735">
    <property type="entry name" value="NAD(P)-binding Rossmann-fold domains"/>
    <property type="match status" value="1"/>
</dbReference>
<feature type="region of interest" description="Disordered" evidence="3">
    <location>
        <begin position="1"/>
        <end position="36"/>
    </location>
</feature>
<dbReference type="PRINTS" id="PR00081">
    <property type="entry name" value="GDHRDH"/>
</dbReference>
<organism evidence="4 5">
    <name type="scientific">Kocuria palustris PEL</name>
    <dbReference type="NCBI Taxonomy" id="1236550"/>
    <lineage>
        <taxon>Bacteria</taxon>
        <taxon>Bacillati</taxon>
        <taxon>Actinomycetota</taxon>
        <taxon>Actinomycetes</taxon>
        <taxon>Micrococcales</taxon>
        <taxon>Micrococcaceae</taxon>
        <taxon>Kocuria</taxon>
    </lineage>
</organism>
<dbReference type="GO" id="GO:0030497">
    <property type="term" value="P:fatty acid elongation"/>
    <property type="evidence" value="ECO:0007669"/>
    <property type="project" value="TreeGrafter"/>
</dbReference>
<dbReference type="PRINTS" id="PR00080">
    <property type="entry name" value="SDRFAMILY"/>
</dbReference>
<name>M2XX44_9MICC</name>
<evidence type="ECO:0000313" key="5">
    <source>
        <dbReference type="Proteomes" id="UP000009877"/>
    </source>
</evidence>
<dbReference type="GO" id="GO:0016616">
    <property type="term" value="F:oxidoreductase activity, acting on the CH-OH group of donors, NAD or NADP as acceptor"/>
    <property type="evidence" value="ECO:0007669"/>
    <property type="project" value="TreeGrafter"/>
</dbReference>
<dbReference type="PANTHER" id="PTHR42760">
    <property type="entry name" value="SHORT-CHAIN DEHYDROGENASES/REDUCTASES FAMILY MEMBER"/>
    <property type="match status" value="1"/>
</dbReference>